<organism evidence="3 4">
    <name type="scientific">Candidatus Falkowbacteria bacterium RIFOXYA2_FULL_47_19</name>
    <dbReference type="NCBI Taxonomy" id="1797994"/>
    <lineage>
        <taxon>Bacteria</taxon>
        <taxon>Candidatus Falkowiibacteriota</taxon>
    </lineage>
</organism>
<feature type="transmembrane region" description="Helical" evidence="2">
    <location>
        <begin position="12"/>
        <end position="32"/>
    </location>
</feature>
<protein>
    <recommendedName>
        <fullName evidence="5">Dipeptidylpeptidase IV N-terminal domain-containing protein</fullName>
    </recommendedName>
</protein>
<feature type="region of interest" description="Disordered" evidence="1">
    <location>
        <begin position="43"/>
        <end position="81"/>
    </location>
</feature>
<dbReference type="InterPro" id="IPR011042">
    <property type="entry name" value="6-blade_b-propeller_TolB-like"/>
</dbReference>
<reference evidence="3 4" key="1">
    <citation type="journal article" date="2016" name="Nat. Commun.">
        <title>Thousands of microbial genomes shed light on interconnected biogeochemical processes in an aquifer system.</title>
        <authorList>
            <person name="Anantharaman K."/>
            <person name="Brown C.T."/>
            <person name="Hug L.A."/>
            <person name="Sharon I."/>
            <person name="Castelle C.J."/>
            <person name="Probst A.J."/>
            <person name="Thomas B.C."/>
            <person name="Singh A."/>
            <person name="Wilkins M.J."/>
            <person name="Karaoz U."/>
            <person name="Brodie E.L."/>
            <person name="Williams K.H."/>
            <person name="Hubbard S.S."/>
            <person name="Banfield J.F."/>
        </authorList>
    </citation>
    <scope>NUCLEOTIDE SEQUENCE [LARGE SCALE GENOMIC DNA]</scope>
</reference>
<comment type="caution">
    <text evidence="3">The sequence shown here is derived from an EMBL/GenBank/DDBJ whole genome shotgun (WGS) entry which is preliminary data.</text>
</comment>
<dbReference type="Proteomes" id="UP000178367">
    <property type="component" value="Unassembled WGS sequence"/>
</dbReference>
<evidence type="ECO:0000256" key="1">
    <source>
        <dbReference type="SAM" id="MobiDB-lite"/>
    </source>
</evidence>
<accession>A0A1F5SJ59</accession>
<name>A0A1F5SJ59_9BACT</name>
<dbReference type="EMBL" id="MFGB01000014">
    <property type="protein sequence ID" value="OGF26747.1"/>
    <property type="molecule type" value="Genomic_DNA"/>
</dbReference>
<sequence length="411" mass="44837">MEFLSKYKKILLALGFLLITVLLGYLLYAMFFKSSLPVTLEPEPGGTATGTGAGFPDTASGTGKIIHTETGTDRTSLPGAAASPVARGGLTTVKDLEQTGGLGPTLGSNGSDLQFYDPKSEKFYRLGKDGELTPLSDKKFHEVRNITWASDKNTAILEYPDGANILYDFSADKQITLPQHWENFDFSPSGDKIVMKSIGLDPDNRWLAVANKDGSGSRIIEDLGENAGSVYPDWSPNNQIIATYAKGVGFDRQEVFFVGLNDENFKSTVVEGRGFEPLWSPEGDRLLYSVYSTEDNLKPGLWVVNAEGESIGTGRRKLNVETWAHKCAFGGSEGLYCAVPEKLSEGAGLIPELGLRTKDNLYKIDPVTGQKKLLAVPDGTYNISNVIISDNGYYLYFTDEKTGKLHQINLK</sequence>
<keyword evidence="2" id="KW-0472">Membrane</keyword>
<proteinExistence type="predicted"/>
<dbReference type="STRING" id="1797994.A2227_06500"/>
<evidence type="ECO:0000256" key="2">
    <source>
        <dbReference type="SAM" id="Phobius"/>
    </source>
</evidence>
<evidence type="ECO:0000313" key="3">
    <source>
        <dbReference type="EMBL" id="OGF26747.1"/>
    </source>
</evidence>
<dbReference type="Gene3D" id="2.120.10.30">
    <property type="entry name" value="TolB, C-terminal domain"/>
    <property type="match status" value="1"/>
</dbReference>
<evidence type="ECO:0008006" key="5">
    <source>
        <dbReference type="Google" id="ProtNLM"/>
    </source>
</evidence>
<dbReference type="SUPFAM" id="SSF82171">
    <property type="entry name" value="DPP6 N-terminal domain-like"/>
    <property type="match status" value="1"/>
</dbReference>
<evidence type="ECO:0000313" key="4">
    <source>
        <dbReference type="Proteomes" id="UP000178367"/>
    </source>
</evidence>
<gene>
    <name evidence="3" type="ORF">A2227_06500</name>
</gene>
<keyword evidence="2" id="KW-1133">Transmembrane helix</keyword>
<dbReference type="AlphaFoldDB" id="A0A1F5SJ59"/>
<keyword evidence="2" id="KW-0812">Transmembrane</keyword>